<organism evidence="2 3">
    <name type="scientific">Longimycelium tulufanense</name>
    <dbReference type="NCBI Taxonomy" id="907463"/>
    <lineage>
        <taxon>Bacteria</taxon>
        <taxon>Bacillati</taxon>
        <taxon>Actinomycetota</taxon>
        <taxon>Actinomycetes</taxon>
        <taxon>Pseudonocardiales</taxon>
        <taxon>Pseudonocardiaceae</taxon>
        <taxon>Longimycelium</taxon>
    </lineage>
</organism>
<reference evidence="2" key="2">
    <citation type="submission" date="2020-09" db="EMBL/GenBank/DDBJ databases">
        <authorList>
            <person name="Sun Q."/>
            <person name="Zhou Y."/>
        </authorList>
    </citation>
    <scope>NUCLEOTIDE SEQUENCE</scope>
    <source>
        <strain evidence="2">CGMCC 4.5737</strain>
    </source>
</reference>
<protein>
    <recommendedName>
        <fullName evidence="4">PE family protein</fullName>
    </recommendedName>
</protein>
<feature type="compositionally biased region" description="Low complexity" evidence="1">
    <location>
        <begin position="7"/>
        <end position="20"/>
    </location>
</feature>
<evidence type="ECO:0008006" key="4">
    <source>
        <dbReference type="Google" id="ProtNLM"/>
    </source>
</evidence>
<reference evidence="2" key="1">
    <citation type="journal article" date="2014" name="Int. J. Syst. Evol. Microbiol.">
        <title>Complete genome sequence of Corynebacterium casei LMG S-19264T (=DSM 44701T), isolated from a smear-ripened cheese.</title>
        <authorList>
            <consortium name="US DOE Joint Genome Institute (JGI-PGF)"/>
            <person name="Walter F."/>
            <person name="Albersmeier A."/>
            <person name="Kalinowski J."/>
            <person name="Ruckert C."/>
        </authorList>
    </citation>
    <scope>NUCLEOTIDE SEQUENCE</scope>
    <source>
        <strain evidence="2">CGMCC 4.5737</strain>
    </source>
</reference>
<keyword evidence="3" id="KW-1185">Reference proteome</keyword>
<dbReference type="EMBL" id="BMMK01000022">
    <property type="protein sequence ID" value="GGM68382.1"/>
    <property type="molecule type" value="Genomic_DNA"/>
</dbReference>
<evidence type="ECO:0000256" key="1">
    <source>
        <dbReference type="SAM" id="MobiDB-lite"/>
    </source>
</evidence>
<accession>A0A8J3FWQ2</accession>
<evidence type="ECO:0000313" key="2">
    <source>
        <dbReference type="EMBL" id="GGM68382.1"/>
    </source>
</evidence>
<dbReference type="AlphaFoldDB" id="A0A8J3FWQ2"/>
<gene>
    <name evidence="2" type="ORF">GCM10012275_43580</name>
</gene>
<sequence>MPFAAMGPTGHQPTTPAAGGAAPVLRFELGQVAEALKLFRAAYDKVEALVYQAQGKLEMKPMARDDVSVEVAQEITRKSLEGTTSALAAISGYRDQLKAIVEQLEAAARQYGIADERSTVDVEGRRA</sequence>
<feature type="region of interest" description="Disordered" evidence="1">
    <location>
        <begin position="1"/>
        <end position="20"/>
    </location>
</feature>
<comment type="caution">
    <text evidence="2">The sequence shown here is derived from an EMBL/GenBank/DDBJ whole genome shotgun (WGS) entry which is preliminary data.</text>
</comment>
<evidence type="ECO:0000313" key="3">
    <source>
        <dbReference type="Proteomes" id="UP000637578"/>
    </source>
</evidence>
<dbReference type="Proteomes" id="UP000637578">
    <property type="component" value="Unassembled WGS sequence"/>
</dbReference>
<proteinExistence type="predicted"/>
<name>A0A8J3FWQ2_9PSEU</name>
<dbReference type="RefSeq" id="WP_189060261.1">
    <property type="nucleotide sequence ID" value="NZ_BMMK01000022.1"/>
</dbReference>